<feature type="chain" id="PRO_5035776787" description="Fibronectin type-III domain-containing protein" evidence="2">
    <location>
        <begin position="18"/>
        <end position="425"/>
    </location>
</feature>
<sequence length="425" mass="46678">MQVLVWLVAAALAACQAAVLPPPIPHPKDVAEPLAVATCRAFCLQKFASGKEDTCLQQPDCFMCWKKCELLQGNYDVAGTDCSNPTVCYAGCQVACKFYEEEQFRRKAEHPVSHNREALKLSTLPQGAGVLSWAPLPKPNLVYLLVAKPGNSNIWRQISQSTESEVRLESGHLALEPNSSVCVLAVGPKGLVSILTLDTSTVLLPNIPELVVRKEPWRLMEVSMHYKYPRRRHEGLQVITEVAWEPQAPNATYIVTWELVGGGLKGNLFTSSTNVSLSLWTDTLYYIQVELVGAYGKPLPESVGKVRSEMLMLDTSPATPAKSVESLPRVERKKRQLTEEMLAGTGAAMLLFLLVAVAWRCRHLLARGPRKRRLLLADHSISAVSTTSPIVSVMTPKDCCEEAAAPSSAPSFPSIQVQTRFAYGR</sequence>
<name>A0A8S1DNL9_9INSE</name>
<organism evidence="3 4">
    <name type="scientific">Cloeon dipterum</name>
    <dbReference type="NCBI Taxonomy" id="197152"/>
    <lineage>
        <taxon>Eukaryota</taxon>
        <taxon>Metazoa</taxon>
        <taxon>Ecdysozoa</taxon>
        <taxon>Arthropoda</taxon>
        <taxon>Hexapoda</taxon>
        <taxon>Insecta</taxon>
        <taxon>Pterygota</taxon>
        <taxon>Palaeoptera</taxon>
        <taxon>Ephemeroptera</taxon>
        <taxon>Pisciforma</taxon>
        <taxon>Baetidae</taxon>
        <taxon>Cloeon</taxon>
    </lineage>
</organism>
<evidence type="ECO:0000313" key="4">
    <source>
        <dbReference type="Proteomes" id="UP000494165"/>
    </source>
</evidence>
<evidence type="ECO:0000313" key="3">
    <source>
        <dbReference type="EMBL" id="CAB3382156.1"/>
    </source>
</evidence>
<feature type="signal peptide" evidence="2">
    <location>
        <begin position="1"/>
        <end position="17"/>
    </location>
</feature>
<dbReference type="Proteomes" id="UP000494165">
    <property type="component" value="Unassembled WGS sequence"/>
</dbReference>
<dbReference type="EMBL" id="CADEPI010000258">
    <property type="protein sequence ID" value="CAB3382156.1"/>
    <property type="molecule type" value="Genomic_DNA"/>
</dbReference>
<keyword evidence="1" id="KW-0472">Membrane</keyword>
<keyword evidence="1" id="KW-1133">Transmembrane helix</keyword>
<comment type="caution">
    <text evidence="3">The sequence shown here is derived from an EMBL/GenBank/DDBJ whole genome shotgun (WGS) entry which is preliminary data.</text>
</comment>
<keyword evidence="1" id="KW-0812">Transmembrane</keyword>
<reference evidence="3 4" key="1">
    <citation type="submission" date="2020-04" db="EMBL/GenBank/DDBJ databases">
        <authorList>
            <person name="Alioto T."/>
            <person name="Alioto T."/>
            <person name="Gomez Garrido J."/>
        </authorList>
    </citation>
    <scope>NUCLEOTIDE SEQUENCE [LARGE SCALE GENOMIC DNA]</scope>
</reference>
<keyword evidence="2" id="KW-0732">Signal</keyword>
<gene>
    <name evidence="3" type="ORF">CLODIP_2_CD09819</name>
</gene>
<proteinExistence type="predicted"/>
<feature type="transmembrane region" description="Helical" evidence="1">
    <location>
        <begin position="341"/>
        <end position="361"/>
    </location>
</feature>
<evidence type="ECO:0000256" key="2">
    <source>
        <dbReference type="SAM" id="SignalP"/>
    </source>
</evidence>
<accession>A0A8S1DNL9</accession>
<dbReference type="AlphaFoldDB" id="A0A8S1DNL9"/>
<evidence type="ECO:0000256" key="1">
    <source>
        <dbReference type="SAM" id="Phobius"/>
    </source>
</evidence>
<dbReference type="OrthoDB" id="8195614at2759"/>
<keyword evidence="4" id="KW-1185">Reference proteome</keyword>
<evidence type="ECO:0008006" key="5">
    <source>
        <dbReference type="Google" id="ProtNLM"/>
    </source>
</evidence>
<protein>
    <recommendedName>
        <fullName evidence="5">Fibronectin type-III domain-containing protein</fullName>
    </recommendedName>
</protein>